<evidence type="ECO:0000256" key="4">
    <source>
        <dbReference type="ARBA" id="ARBA00023136"/>
    </source>
</evidence>
<evidence type="ECO:0000256" key="5">
    <source>
        <dbReference type="ARBA" id="ARBA00023180"/>
    </source>
</evidence>
<dbReference type="AlphaFoldDB" id="A0AAV5UQK6"/>
<evidence type="ECO:0000256" key="2">
    <source>
        <dbReference type="ARBA" id="ARBA00022676"/>
    </source>
</evidence>
<dbReference type="PANTHER" id="PTHR46671">
    <property type="entry name" value="PROTEIN CBG11221"/>
    <property type="match status" value="1"/>
</dbReference>
<evidence type="ECO:0000256" key="1">
    <source>
        <dbReference type="ARBA" id="ARBA00004606"/>
    </source>
</evidence>
<dbReference type="PANTHER" id="PTHR46671:SF7">
    <property type="entry name" value="CORE-2_I-BRANCHING ENZYME"/>
    <property type="match status" value="1"/>
</dbReference>
<dbReference type="GO" id="GO:0016757">
    <property type="term" value="F:glycosyltransferase activity"/>
    <property type="evidence" value="ECO:0007669"/>
    <property type="project" value="UniProtKB-KW"/>
</dbReference>
<dbReference type="Pfam" id="PF02485">
    <property type="entry name" value="Branch"/>
    <property type="match status" value="1"/>
</dbReference>
<comment type="subcellular location">
    <subcellularLocation>
        <location evidence="1">Membrane</location>
        <topology evidence="1">Single-pass type II membrane protein</topology>
    </subcellularLocation>
</comment>
<dbReference type="Proteomes" id="UP001432322">
    <property type="component" value="Unassembled WGS sequence"/>
</dbReference>
<dbReference type="EMBL" id="BTSY01000001">
    <property type="protein sequence ID" value="GMT08973.1"/>
    <property type="molecule type" value="Genomic_DNA"/>
</dbReference>
<feature type="non-terminal residue" evidence="6">
    <location>
        <position position="1"/>
    </location>
</feature>
<keyword evidence="3" id="KW-0808">Transferase</keyword>
<comment type="caution">
    <text evidence="6">The sequence shown here is derived from an EMBL/GenBank/DDBJ whole genome shotgun (WGS) entry which is preliminary data.</text>
</comment>
<gene>
    <name evidence="6" type="ORF">PFISCL1PPCAC_270</name>
</gene>
<reference evidence="6" key="1">
    <citation type="submission" date="2023-10" db="EMBL/GenBank/DDBJ databases">
        <title>Genome assembly of Pristionchus species.</title>
        <authorList>
            <person name="Yoshida K."/>
            <person name="Sommer R.J."/>
        </authorList>
    </citation>
    <scope>NUCLEOTIDE SEQUENCE</scope>
    <source>
        <strain evidence="6">RS5133</strain>
    </source>
</reference>
<name>A0AAV5UQK6_9BILA</name>
<keyword evidence="7" id="KW-1185">Reference proteome</keyword>
<sequence length="116" mass="13539">ENIYCFAIDKKAPVLFRERFLALEKCLPNIVVAKAEYVFDDSGRNQNHAHLDCMRTLRSRKWEYAILMQNHDVMIKTHSEMTEILKIYGGANDVKATFCQNERCNESLERNLGKLN</sequence>
<keyword evidence="2" id="KW-0328">Glycosyltransferase</keyword>
<evidence type="ECO:0000313" key="6">
    <source>
        <dbReference type="EMBL" id="GMT08973.1"/>
    </source>
</evidence>
<keyword evidence="4" id="KW-0472">Membrane</keyword>
<keyword evidence="5" id="KW-0325">Glycoprotein</keyword>
<evidence type="ECO:0000313" key="7">
    <source>
        <dbReference type="Proteomes" id="UP001432322"/>
    </source>
</evidence>
<proteinExistence type="predicted"/>
<dbReference type="InterPro" id="IPR003406">
    <property type="entry name" value="Glyco_trans_14"/>
</dbReference>
<protein>
    <submittedName>
        <fullName evidence="6">Uncharacterized protein</fullName>
    </submittedName>
</protein>
<dbReference type="GO" id="GO:0016020">
    <property type="term" value="C:membrane"/>
    <property type="evidence" value="ECO:0007669"/>
    <property type="project" value="UniProtKB-SubCell"/>
</dbReference>
<organism evidence="6 7">
    <name type="scientific">Pristionchus fissidentatus</name>
    <dbReference type="NCBI Taxonomy" id="1538716"/>
    <lineage>
        <taxon>Eukaryota</taxon>
        <taxon>Metazoa</taxon>
        <taxon>Ecdysozoa</taxon>
        <taxon>Nematoda</taxon>
        <taxon>Chromadorea</taxon>
        <taxon>Rhabditida</taxon>
        <taxon>Rhabditina</taxon>
        <taxon>Diplogasteromorpha</taxon>
        <taxon>Diplogasteroidea</taxon>
        <taxon>Neodiplogasteridae</taxon>
        <taxon>Pristionchus</taxon>
    </lineage>
</organism>
<evidence type="ECO:0000256" key="3">
    <source>
        <dbReference type="ARBA" id="ARBA00022679"/>
    </source>
</evidence>
<accession>A0AAV5UQK6</accession>
<feature type="non-terminal residue" evidence="6">
    <location>
        <position position="116"/>
    </location>
</feature>